<reference evidence="6 7" key="1">
    <citation type="submission" date="2023-06" db="EMBL/GenBank/DDBJ databases">
        <authorList>
            <person name="Yushchuk O."/>
            <person name="Binda E."/>
            <person name="Ruckert-Reed C."/>
            <person name="Fedorenko V."/>
            <person name="Kalinowski J."/>
            <person name="Marinelli F."/>
        </authorList>
    </citation>
    <scope>NUCLEOTIDE SEQUENCE [LARGE SCALE GENOMIC DNA]</scope>
    <source>
        <strain evidence="6 7">NRRL 3884</strain>
    </source>
</reference>
<dbReference type="Proteomes" id="UP001240150">
    <property type="component" value="Chromosome"/>
</dbReference>
<feature type="domain" description="HTH lysR-type" evidence="5">
    <location>
        <begin position="3"/>
        <end position="60"/>
    </location>
</feature>
<comment type="similarity">
    <text evidence="1">Belongs to the LysR transcriptional regulatory family.</text>
</comment>
<keyword evidence="7" id="KW-1185">Reference proteome</keyword>
<organism evidence="6 7">
    <name type="scientific">Actinoplanes oblitus</name>
    <dbReference type="NCBI Taxonomy" id="3040509"/>
    <lineage>
        <taxon>Bacteria</taxon>
        <taxon>Bacillati</taxon>
        <taxon>Actinomycetota</taxon>
        <taxon>Actinomycetes</taxon>
        <taxon>Micromonosporales</taxon>
        <taxon>Micromonosporaceae</taxon>
        <taxon>Actinoplanes</taxon>
    </lineage>
</organism>
<evidence type="ECO:0000256" key="4">
    <source>
        <dbReference type="ARBA" id="ARBA00023163"/>
    </source>
</evidence>
<evidence type="ECO:0000256" key="3">
    <source>
        <dbReference type="ARBA" id="ARBA00023125"/>
    </source>
</evidence>
<dbReference type="EMBL" id="CP126980">
    <property type="protein sequence ID" value="WIN00374.1"/>
    <property type="molecule type" value="Genomic_DNA"/>
</dbReference>
<dbReference type="PRINTS" id="PR00039">
    <property type="entry name" value="HTHLYSR"/>
</dbReference>
<sequence length="315" mass="34542">MNVDVRDLELLAALASGGTLLQAAEELYVSQPALSQRLAKIEARVDAQLFERRGRRLVATEAGRRLTVSAVHVLRELSAAEADVRRIAHFGRGRVRVATQCSTTFGWLTPVIRRHRENHPDSQVRVESVPDDDVVGALLDQRLDVAVLTKLDRRAEELQLTRLFDDEMVAVVAPQHAWTRRDHVTARDFADVDLIMYDSYDPGRALATPLPLPPGAHPRSLTTVPMVTDLVVELVAAQEGISVLPSWVIAPYAERGDVAVVRISARPTTRTWYAAVRAGDERPSVRGFIDALHQHFATQGPGEVLLNAAGGSGSL</sequence>
<gene>
    <name evidence="6" type="ORF">ACTOB_004075</name>
</gene>
<dbReference type="InterPro" id="IPR036390">
    <property type="entry name" value="WH_DNA-bd_sf"/>
</dbReference>
<dbReference type="InterPro" id="IPR000847">
    <property type="entry name" value="LysR_HTH_N"/>
</dbReference>
<evidence type="ECO:0000259" key="5">
    <source>
        <dbReference type="PROSITE" id="PS50931"/>
    </source>
</evidence>
<evidence type="ECO:0000256" key="1">
    <source>
        <dbReference type="ARBA" id="ARBA00009437"/>
    </source>
</evidence>
<evidence type="ECO:0000313" key="7">
    <source>
        <dbReference type="Proteomes" id="UP001240150"/>
    </source>
</evidence>
<dbReference type="PROSITE" id="PS50931">
    <property type="entry name" value="HTH_LYSR"/>
    <property type="match status" value="1"/>
</dbReference>
<proteinExistence type="inferred from homology"/>
<name>A0ABY8WRV6_9ACTN</name>
<keyword evidence="3" id="KW-0238">DNA-binding</keyword>
<dbReference type="SUPFAM" id="SSF46785">
    <property type="entry name" value="Winged helix' DNA-binding domain"/>
    <property type="match status" value="1"/>
</dbReference>
<dbReference type="InterPro" id="IPR036388">
    <property type="entry name" value="WH-like_DNA-bd_sf"/>
</dbReference>
<dbReference type="Gene3D" id="3.40.190.10">
    <property type="entry name" value="Periplasmic binding protein-like II"/>
    <property type="match status" value="2"/>
</dbReference>
<evidence type="ECO:0000313" key="6">
    <source>
        <dbReference type="EMBL" id="WIN00374.1"/>
    </source>
</evidence>
<dbReference type="PANTHER" id="PTHR30346">
    <property type="entry name" value="TRANSCRIPTIONAL DUAL REGULATOR HCAR-RELATED"/>
    <property type="match status" value="1"/>
</dbReference>
<dbReference type="PANTHER" id="PTHR30346:SF28">
    <property type="entry name" value="HTH-TYPE TRANSCRIPTIONAL REGULATOR CYNR"/>
    <property type="match status" value="1"/>
</dbReference>
<accession>A0ABY8WRV6</accession>
<dbReference type="InterPro" id="IPR005119">
    <property type="entry name" value="LysR_subst-bd"/>
</dbReference>
<dbReference type="RefSeq" id="WP_284921894.1">
    <property type="nucleotide sequence ID" value="NZ_CP126980.1"/>
</dbReference>
<dbReference type="Pfam" id="PF00126">
    <property type="entry name" value="HTH_1"/>
    <property type="match status" value="1"/>
</dbReference>
<dbReference type="SUPFAM" id="SSF53850">
    <property type="entry name" value="Periplasmic binding protein-like II"/>
    <property type="match status" value="1"/>
</dbReference>
<dbReference type="Gene3D" id="1.10.10.10">
    <property type="entry name" value="Winged helix-like DNA-binding domain superfamily/Winged helix DNA-binding domain"/>
    <property type="match status" value="1"/>
</dbReference>
<protein>
    <submittedName>
        <fullName evidence="6">LysR family transcriptional regulator</fullName>
    </submittedName>
</protein>
<dbReference type="Pfam" id="PF03466">
    <property type="entry name" value="LysR_substrate"/>
    <property type="match status" value="1"/>
</dbReference>
<evidence type="ECO:0000256" key="2">
    <source>
        <dbReference type="ARBA" id="ARBA00023015"/>
    </source>
</evidence>
<keyword evidence="2" id="KW-0805">Transcription regulation</keyword>
<keyword evidence="4" id="KW-0804">Transcription</keyword>